<sequence length="188" mass="20958">MAQATAAQMYFIMSDNVGTGFVVLAFLCVSVSGLQGRDRETELAMNAQGAPQESPTFRQSLVSLVPHTWPLEPSGQRDVGWFTEVRGTRKASTPSAQVGPGQSAHWFESDEHPCDGWNACGKPWWTRYGRYGATNKNGVHTRMPNCWGWADMKFWLRSLWWPQELRGGAFFASTPLTLIVLLSLMTTV</sequence>
<dbReference type="EMBL" id="HBFQ01063120">
    <property type="protein sequence ID" value="CAD8870311.1"/>
    <property type="molecule type" value="Transcribed_RNA"/>
</dbReference>
<reference evidence="1" key="1">
    <citation type="submission" date="2021-01" db="EMBL/GenBank/DDBJ databases">
        <authorList>
            <person name="Corre E."/>
            <person name="Pelletier E."/>
            <person name="Niang G."/>
            <person name="Scheremetjew M."/>
            <person name="Finn R."/>
            <person name="Kale V."/>
            <person name="Holt S."/>
            <person name="Cochrane G."/>
            <person name="Meng A."/>
            <person name="Brown T."/>
            <person name="Cohen L."/>
        </authorList>
    </citation>
    <scope>NUCLEOTIDE SEQUENCE</scope>
</reference>
<name>A0A7S1AZR9_NOCSC</name>
<accession>A0A7S1AZR9</accession>
<organism evidence="1">
    <name type="scientific">Noctiluca scintillans</name>
    <name type="common">Sea sparkle</name>
    <name type="synonym">Red tide dinoflagellate</name>
    <dbReference type="NCBI Taxonomy" id="2966"/>
    <lineage>
        <taxon>Eukaryota</taxon>
        <taxon>Sar</taxon>
        <taxon>Alveolata</taxon>
        <taxon>Dinophyceae</taxon>
        <taxon>Noctilucales</taxon>
        <taxon>Noctilucaceae</taxon>
        <taxon>Noctiluca</taxon>
    </lineage>
</organism>
<gene>
    <name evidence="1" type="ORF">NSCI0253_LOCUS44668</name>
</gene>
<dbReference type="AlphaFoldDB" id="A0A7S1AZR9"/>
<evidence type="ECO:0000313" key="1">
    <source>
        <dbReference type="EMBL" id="CAD8870311.1"/>
    </source>
</evidence>
<protein>
    <submittedName>
        <fullName evidence="1">Uncharacterized protein</fullName>
    </submittedName>
</protein>
<proteinExistence type="predicted"/>